<evidence type="ECO:0000313" key="1">
    <source>
        <dbReference type="EMBL" id="UXI66185.1"/>
    </source>
</evidence>
<gene>
    <name evidence="1" type="ORF">N4264_15660</name>
</gene>
<dbReference type="EMBL" id="CP104694">
    <property type="protein sequence ID" value="UXI66185.1"/>
    <property type="molecule type" value="Genomic_DNA"/>
</dbReference>
<dbReference type="RefSeq" id="WP_261693169.1">
    <property type="nucleotide sequence ID" value="NZ_CP104694.1"/>
</dbReference>
<keyword evidence="2" id="KW-1185">Reference proteome</keyword>
<evidence type="ECO:0000313" key="2">
    <source>
        <dbReference type="Proteomes" id="UP001064632"/>
    </source>
</evidence>
<sequence>MNTWSLTLQLRTTPFATPSPADARTPPFRAIDDYAAMNELAHPSTTPILLGYGQFYQLIERLVAQARTLQFDAPVLLEVTRPLGVPVPESLLRADVLIADRIDDELAYWLRTARRGVFAARVRLRREPHEYGGNRLSLLAGSRIHESDPLPAFLHALGRASAWQTLDCDDAAASWHSTSESRLSP</sequence>
<organism evidence="1 2">
    <name type="scientific">Tahibacter amnicola</name>
    <dbReference type="NCBI Taxonomy" id="2976241"/>
    <lineage>
        <taxon>Bacteria</taxon>
        <taxon>Pseudomonadati</taxon>
        <taxon>Pseudomonadota</taxon>
        <taxon>Gammaproteobacteria</taxon>
        <taxon>Lysobacterales</taxon>
        <taxon>Rhodanobacteraceae</taxon>
        <taxon>Tahibacter</taxon>
    </lineage>
</organism>
<dbReference type="Proteomes" id="UP001064632">
    <property type="component" value="Chromosome"/>
</dbReference>
<name>A0ABY6BAL1_9GAMM</name>
<protein>
    <submittedName>
        <fullName evidence="1">Uncharacterized protein</fullName>
    </submittedName>
</protein>
<proteinExistence type="predicted"/>
<accession>A0ABY6BAL1</accession>
<reference evidence="1" key="1">
    <citation type="submission" date="2022-09" db="EMBL/GenBank/DDBJ databases">
        <title>Tahibacter sp. nov., isolated from a fresh water.</title>
        <authorList>
            <person name="Baek J.H."/>
            <person name="Lee J.K."/>
            <person name="Kim J.M."/>
            <person name="Jeon C.O."/>
        </authorList>
    </citation>
    <scope>NUCLEOTIDE SEQUENCE</scope>
    <source>
        <strain evidence="1">W38</strain>
    </source>
</reference>